<keyword evidence="3" id="KW-1185">Reference proteome</keyword>
<organism evidence="2 3">
    <name type="scientific">Tropicimonas sediminicola</name>
    <dbReference type="NCBI Taxonomy" id="1031541"/>
    <lineage>
        <taxon>Bacteria</taxon>
        <taxon>Pseudomonadati</taxon>
        <taxon>Pseudomonadota</taxon>
        <taxon>Alphaproteobacteria</taxon>
        <taxon>Rhodobacterales</taxon>
        <taxon>Roseobacteraceae</taxon>
        <taxon>Tropicimonas</taxon>
    </lineage>
</organism>
<proteinExistence type="predicted"/>
<dbReference type="OrthoDB" id="7745485at2"/>
<reference evidence="2 3" key="1">
    <citation type="submission" date="2017-06" db="EMBL/GenBank/DDBJ databases">
        <authorList>
            <person name="Kim H.J."/>
            <person name="Triplett B.A."/>
        </authorList>
    </citation>
    <scope>NUCLEOTIDE SEQUENCE [LARGE SCALE GENOMIC DNA]</scope>
    <source>
        <strain evidence="2 3">DSM 29339</strain>
    </source>
</reference>
<dbReference type="RefSeq" id="WP_089235240.1">
    <property type="nucleotide sequence ID" value="NZ_FZOY01000011.1"/>
</dbReference>
<sequence length="138" mass="14962">MSNRVKLLTAALALCIALPGASSALTAVEEQRTAILDCKRIRGVGGSAYLEQQKPSAGTTQMSVRIVPYDRVTYMDADYINACAAKRVGLAPAEGRLTSKKRTVVRSIRAPGGYYGMDCGRSPAILYKGDLYCQWARR</sequence>
<keyword evidence="1" id="KW-0732">Signal</keyword>
<feature type="signal peptide" evidence="1">
    <location>
        <begin position="1"/>
        <end position="26"/>
    </location>
</feature>
<name>A0A239LZE6_9RHOB</name>
<evidence type="ECO:0000313" key="2">
    <source>
        <dbReference type="EMBL" id="SNT35024.1"/>
    </source>
</evidence>
<dbReference type="Proteomes" id="UP000198426">
    <property type="component" value="Unassembled WGS sequence"/>
</dbReference>
<protein>
    <submittedName>
        <fullName evidence="2">Uncharacterized protein</fullName>
    </submittedName>
</protein>
<feature type="chain" id="PRO_5012241181" evidence="1">
    <location>
        <begin position="27"/>
        <end position="138"/>
    </location>
</feature>
<evidence type="ECO:0000256" key="1">
    <source>
        <dbReference type="SAM" id="SignalP"/>
    </source>
</evidence>
<dbReference type="EMBL" id="FZOY01000011">
    <property type="protein sequence ID" value="SNT35024.1"/>
    <property type="molecule type" value="Genomic_DNA"/>
</dbReference>
<dbReference type="AlphaFoldDB" id="A0A239LZE6"/>
<accession>A0A239LZE6</accession>
<evidence type="ECO:0000313" key="3">
    <source>
        <dbReference type="Proteomes" id="UP000198426"/>
    </source>
</evidence>
<gene>
    <name evidence="2" type="ORF">SAMN05421757_111140</name>
</gene>